<dbReference type="GeneID" id="87823872"/>
<gene>
    <name evidence="1" type="ORF">N657DRAFT_377780</name>
</gene>
<accession>A0AAN6U0H2</accession>
<name>A0AAN6U0H2_9PEZI</name>
<sequence length="183" mass="20121">MVTQLSSASVPMDDPVISVVHPVYQPRRLISKSQRLQTSVVFRVQRCHALPETASKRQMSQPCRLIWACSQSHCTVQYDARAKQREGQSQLNHGLLTKERCRDVGSARGCHETADKHGDSFELDINRATFHCIPGFCTARSAPGHVRHSPTNCDPRYAGDHGKAVLDAANGASRLSRGVDSCG</sequence>
<evidence type="ECO:0000313" key="1">
    <source>
        <dbReference type="EMBL" id="KAK4124142.1"/>
    </source>
</evidence>
<comment type="caution">
    <text evidence="1">The sequence shown here is derived from an EMBL/GenBank/DDBJ whole genome shotgun (WGS) entry which is preliminary data.</text>
</comment>
<reference evidence="1" key="2">
    <citation type="submission" date="2023-05" db="EMBL/GenBank/DDBJ databases">
        <authorList>
            <consortium name="Lawrence Berkeley National Laboratory"/>
            <person name="Steindorff A."/>
            <person name="Hensen N."/>
            <person name="Bonometti L."/>
            <person name="Westerberg I."/>
            <person name="Brannstrom I.O."/>
            <person name="Guillou S."/>
            <person name="Cros-Aarteil S."/>
            <person name="Calhoun S."/>
            <person name="Haridas S."/>
            <person name="Kuo A."/>
            <person name="Mondo S."/>
            <person name="Pangilinan J."/>
            <person name="Riley R."/>
            <person name="Labutti K."/>
            <person name="Andreopoulos B."/>
            <person name="Lipzen A."/>
            <person name="Chen C."/>
            <person name="Yanf M."/>
            <person name="Daum C."/>
            <person name="Ng V."/>
            <person name="Clum A."/>
            <person name="Ohm R."/>
            <person name="Martin F."/>
            <person name="Silar P."/>
            <person name="Natvig D."/>
            <person name="Lalanne C."/>
            <person name="Gautier V."/>
            <person name="Ament-Velasquez S.L."/>
            <person name="Kruys A."/>
            <person name="Hutchinson M.I."/>
            <person name="Powell A.J."/>
            <person name="Barry K."/>
            <person name="Miller A.N."/>
            <person name="Grigoriev I.V."/>
            <person name="Debuchy R."/>
            <person name="Gladieux P."/>
            <person name="Thoren M.H."/>
            <person name="Johannesson H."/>
        </authorList>
    </citation>
    <scope>NUCLEOTIDE SEQUENCE</scope>
    <source>
        <strain evidence="1">CBS 731.68</strain>
    </source>
</reference>
<dbReference type="RefSeq" id="XP_062647913.1">
    <property type="nucleotide sequence ID" value="XM_062787102.1"/>
</dbReference>
<dbReference type="EMBL" id="MU853227">
    <property type="protein sequence ID" value="KAK4124142.1"/>
    <property type="molecule type" value="Genomic_DNA"/>
</dbReference>
<evidence type="ECO:0000313" key="2">
    <source>
        <dbReference type="Proteomes" id="UP001302602"/>
    </source>
</evidence>
<dbReference type="AlphaFoldDB" id="A0AAN6U0H2"/>
<proteinExistence type="predicted"/>
<organism evidence="1 2">
    <name type="scientific">Parathielavia appendiculata</name>
    <dbReference type="NCBI Taxonomy" id="2587402"/>
    <lineage>
        <taxon>Eukaryota</taxon>
        <taxon>Fungi</taxon>
        <taxon>Dikarya</taxon>
        <taxon>Ascomycota</taxon>
        <taxon>Pezizomycotina</taxon>
        <taxon>Sordariomycetes</taxon>
        <taxon>Sordariomycetidae</taxon>
        <taxon>Sordariales</taxon>
        <taxon>Chaetomiaceae</taxon>
        <taxon>Parathielavia</taxon>
    </lineage>
</organism>
<protein>
    <submittedName>
        <fullName evidence="1">Uncharacterized protein</fullName>
    </submittedName>
</protein>
<reference evidence="1" key="1">
    <citation type="journal article" date="2023" name="Mol. Phylogenet. Evol.">
        <title>Genome-scale phylogeny and comparative genomics of the fungal order Sordariales.</title>
        <authorList>
            <person name="Hensen N."/>
            <person name="Bonometti L."/>
            <person name="Westerberg I."/>
            <person name="Brannstrom I.O."/>
            <person name="Guillou S."/>
            <person name="Cros-Aarteil S."/>
            <person name="Calhoun S."/>
            <person name="Haridas S."/>
            <person name="Kuo A."/>
            <person name="Mondo S."/>
            <person name="Pangilinan J."/>
            <person name="Riley R."/>
            <person name="LaButti K."/>
            <person name="Andreopoulos B."/>
            <person name="Lipzen A."/>
            <person name="Chen C."/>
            <person name="Yan M."/>
            <person name="Daum C."/>
            <person name="Ng V."/>
            <person name="Clum A."/>
            <person name="Steindorff A."/>
            <person name="Ohm R.A."/>
            <person name="Martin F."/>
            <person name="Silar P."/>
            <person name="Natvig D.O."/>
            <person name="Lalanne C."/>
            <person name="Gautier V."/>
            <person name="Ament-Velasquez S.L."/>
            <person name="Kruys A."/>
            <person name="Hutchinson M.I."/>
            <person name="Powell A.J."/>
            <person name="Barry K."/>
            <person name="Miller A.N."/>
            <person name="Grigoriev I.V."/>
            <person name="Debuchy R."/>
            <person name="Gladieux P."/>
            <person name="Hiltunen Thoren M."/>
            <person name="Johannesson H."/>
        </authorList>
    </citation>
    <scope>NUCLEOTIDE SEQUENCE</scope>
    <source>
        <strain evidence="1">CBS 731.68</strain>
    </source>
</reference>
<keyword evidence="2" id="KW-1185">Reference proteome</keyword>
<dbReference type="Proteomes" id="UP001302602">
    <property type="component" value="Unassembled WGS sequence"/>
</dbReference>